<dbReference type="HOGENOM" id="CLU_1973990_0_0_1"/>
<name>A0A0E0AD51_9ORYZ</name>
<reference evidence="1" key="2">
    <citation type="submission" date="2018-05" db="EMBL/GenBank/DDBJ databases">
        <title>OgluRS3 (Oryza glumaepatula Reference Sequence Version 3).</title>
        <authorList>
            <person name="Zhang J."/>
            <person name="Kudrna D."/>
            <person name="Lee S."/>
            <person name="Talag J."/>
            <person name="Welchert J."/>
            <person name="Wing R.A."/>
        </authorList>
    </citation>
    <scope>NUCLEOTIDE SEQUENCE [LARGE SCALE GENOMIC DNA]</scope>
</reference>
<organism evidence="1">
    <name type="scientific">Oryza glumipatula</name>
    <dbReference type="NCBI Taxonomy" id="40148"/>
    <lineage>
        <taxon>Eukaryota</taxon>
        <taxon>Viridiplantae</taxon>
        <taxon>Streptophyta</taxon>
        <taxon>Embryophyta</taxon>
        <taxon>Tracheophyta</taxon>
        <taxon>Spermatophyta</taxon>
        <taxon>Magnoliopsida</taxon>
        <taxon>Liliopsida</taxon>
        <taxon>Poales</taxon>
        <taxon>Poaceae</taxon>
        <taxon>BOP clade</taxon>
        <taxon>Oryzoideae</taxon>
        <taxon>Oryzeae</taxon>
        <taxon>Oryzinae</taxon>
        <taxon>Oryza</taxon>
    </lineage>
</organism>
<dbReference type="Gramene" id="OGLUM06G25690.1">
    <property type="protein sequence ID" value="OGLUM06G25690.1"/>
    <property type="gene ID" value="OGLUM06G25690"/>
</dbReference>
<evidence type="ECO:0000313" key="2">
    <source>
        <dbReference type="Proteomes" id="UP000026961"/>
    </source>
</evidence>
<evidence type="ECO:0000313" key="1">
    <source>
        <dbReference type="EnsemblPlants" id="OGLUM06G25690.1"/>
    </source>
</evidence>
<keyword evidence="2" id="KW-1185">Reference proteome</keyword>
<reference evidence="1" key="1">
    <citation type="submission" date="2015-04" db="UniProtKB">
        <authorList>
            <consortium name="EnsemblPlants"/>
        </authorList>
    </citation>
    <scope>IDENTIFICATION</scope>
</reference>
<proteinExistence type="predicted"/>
<accession>A0A0E0AD51</accession>
<dbReference type="Proteomes" id="UP000026961">
    <property type="component" value="Chromosome 6"/>
</dbReference>
<protein>
    <submittedName>
        <fullName evidence="1">Uncharacterized protein</fullName>
    </submittedName>
</protein>
<dbReference type="EnsemblPlants" id="OGLUM06G25690.1">
    <property type="protein sequence ID" value="OGLUM06G25690.1"/>
    <property type="gene ID" value="OGLUM06G25690"/>
</dbReference>
<sequence>MVAAVVGEAEMVESAMDLQGQSVTWPHRLLPLALLPPLPPFLRQLATGGGWSRVPTALVLLLRGSPSDHLRTASYDDGGFPSLATGKSATGFAQVKVVPAHFVFSGEPLSRKAVFFLISGETFSRGS</sequence>
<dbReference type="AlphaFoldDB" id="A0A0E0AD51"/>